<dbReference type="SUPFAM" id="SSF68906">
    <property type="entry name" value="SAP domain"/>
    <property type="match status" value="1"/>
</dbReference>
<evidence type="ECO:0000313" key="5">
    <source>
        <dbReference type="Proteomes" id="UP000008370"/>
    </source>
</evidence>
<evidence type="ECO:0000256" key="2">
    <source>
        <dbReference type="SAM" id="Phobius"/>
    </source>
</evidence>
<dbReference type="GeneID" id="18916557"/>
<keyword evidence="2" id="KW-0472">Membrane</keyword>
<dbReference type="Proteomes" id="UP000008370">
    <property type="component" value="Unassembled WGS sequence"/>
</dbReference>
<feature type="domain" description="SAP" evidence="3">
    <location>
        <begin position="29"/>
        <end position="63"/>
    </location>
</feature>
<name>K5UZK7_PHACS</name>
<evidence type="ECO:0000313" key="4">
    <source>
        <dbReference type="EMBL" id="EKM55611.1"/>
    </source>
</evidence>
<keyword evidence="2" id="KW-1133">Transmembrane helix</keyword>
<sequence length="289" mass="31135">MLRQALSANVRNVGQRRGFVSTVLLTRDWSNKSLGALKREAKQRGLLQTGNKATLITRLQEFERDQALQSPTPVPQQQQVRHASNVEAAGVPSSSQPAPAPPSYPKEFLAVRIPETHHLAPEPPIAVPFVPDFWDSSKVKAESSPPQAEQPSNPKVLTVAGAETLIGGGPSHNLYPDTLAPPTALQPVKKKGMIMELVHDFVPEIASISLPPRKMSEDFLKGVAEITETTGAAGHHHSRTLDKDEKNGVLALVGLFVGSWLLAGIFAPKSAFAEEHAEKSVSEKAAESL</sequence>
<feature type="compositionally biased region" description="Low complexity" evidence="1">
    <location>
        <begin position="88"/>
        <end position="97"/>
    </location>
</feature>
<dbReference type="InterPro" id="IPR003034">
    <property type="entry name" value="SAP_dom"/>
</dbReference>
<dbReference type="KEGG" id="pco:PHACADRAFT_256346"/>
<reference evidence="4 5" key="1">
    <citation type="journal article" date="2012" name="BMC Genomics">
        <title>Comparative genomics of the white-rot fungi, Phanerochaete carnosa and P. chrysosporium, to elucidate the genetic basis of the distinct wood types they colonize.</title>
        <authorList>
            <person name="Suzuki H."/>
            <person name="MacDonald J."/>
            <person name="Syed K."/>
            <person name="Salamov A."/>
            <person name="Hori C."/>
            <person name="Aerts A."/>
            <person name="Henrissat B."/>
            <person name="Wiebenga A."/>
            <person name="vanKuyk P.A."/>
            <person name="Barry K."/>
            <person name="Lindquist E."/>
            <person name="LaButti K."/>
            <person name="Lapidus A."/>
            <person name="Lucas S."/>
            <person name="Coutinho P."/>
            <person name="Gong Y."/>
            <person name="Samejima M."/>
            <person name="Mahadevan R."/>
            <person name="Abou-Zaid M."/>
            <person name="de Vries R.P."/>
            <person name="Igarashi K."/>
            <person name="Yadav J.S."/>
            <person name="Grigoriev I.V."/>
            <person name="Master E.R."/>
        </authorList>
    </citation>
    <scope>NUCLEOTIDE SEQUENCE [LARGE SCALE GENOMIC DNA]</scope>
    <source>
        <strain evidence="4 5">HHB-10118-sp</strain>
    </source>
</reference>
<keyword evidence="2" id="KW-0812">Transmembrane</keyword>
<organism evidence="4 5">
    <name type="scientific">Phanerochaete carnosa (strain HHB-10118-sp)</name>
    <name type="common">White-rot fungus</name>
    <name type="synonym">Peniophora carnosa</name>
    <dbReference type="NCBI Taxonomy" id="650164"/>
    <lineage>
        <taxon>Eukaryota</taxon>
        <taxon>Fungi</taxon>
        <taxon>Dikarya</taxon>
        <taxon>Basidiomycota</taxon>
        <taxon>Agaricomycotina</taxon>
        <taxon>Agaricomycetes</taxon>
        <taxon>Polyporales</taxon>
        <taxon>Phanerochaetaceae</taxon>
        <taxon>Phanerochaete</taxon>
    </lineage>
</organism>
<dbReference type="RefSeq" id="XP_007395932.1">
    <property type="nucleotide sequence ID" value="XM_007395870.1"/>
</dbReference>
<dbReference type="PROSITE" id="PS50800">
    <property type="entry name" value="SAP"/>
    <property type="match status" value="1"/>
</dbReference>
<evidence type="ECO:0000256" key="1">
    <source>
        <dbReference type="SAM" id="MobiDB-lite"/>
    </source>
</evidence>
<dbReference type="InParanoid" id="K5UZK7"/>
<feature type="transmembrane region" description="Helical" evidence="2">
    <location>
        <begin position="248"/>
        <end position="267"/>
    </location>
</feature>
<keyword evidence="5" id="KW-1185">Reference proteome</keyword>
<dbReference type="Pfam" id="PF02037">
    <property type="entry name" value="SAP"/>
    <property type="match status" value="1"/>
</dbReference>
<gene>
    <name evidence="4" type="ORF">PHACADRAFT_256346</name>
</gene>
<feature type="region of interest" description="Disordered" evidence="1">
    <location>
        <begin position="68"/>
        <end position="105"/>
    </location>
</feature>
<dbReference type="AlphaFoldDB" id="K5UZK7"/>
<dbReference type="OrthoDB" id="445357at2759"/>
<protein>
    <recommendedName>
        <fullName evidence="3">SAP domain-containing protein</fullName>
    </recommendedName>
</protein>
<evidence type="ECO:0000259" key="3">
    <source>
        <dbReference type="PROSITE" id="PS50800"/>
    </source>
</evidence>
<accession>K5UZK7</accession>
<proteinExistence type="predicted"/>
<dbReference type="EMBL" id="JH930472">
    <property type="protein sequence ID" value="EKM55611.1"/>
    <property type="molecule type" value="Genomic_DNA"/>
</dbReference>
<dbReference type="InterPro" id="IPR036361">
    <property type="entry name" value="SAP_dom_sf"/>
</dbReference>
<dbReference type="HOGENOM" id="CLU_058280_0_0_1"/>
<dbReference type="Gene3D" id="1.10.720.30">
    <property type="entry name" value="SAP domain"/>
    <property type="match status" value="1"/>
</dbReference>